<organism evidence="1 3">
    <name type="scientific">Trichinella britovi</name>
    <name type="common">Parasitic roundworm</name>
    <dbReference type="NCBI Taxonomy" id="45882"/>
    <lineage>
        <taxon>Eukaryota</taxon>
        <taxon>Metazoa</taxon>
        <taxon>Ecdysozoa</taxon>
        <taxon>Nematoda</taxon>
        <taxon>Enoplea</taxon>
        <taxon>Dorylaimia</taxon>
        <taxon>Trichinellida</taxon>
        <taxon>Trichinellidae</taxon>
        <taxon>Trichinella</taxon>
    </lineage>
</organism>
<dbReference type="EMBL" id="JYDI01000366">
    <property type="protein sequence ID" value="KRY45400.1"/>
    <property type="molecule type" value="Genomic_DNA"/>
</dbReference>
<evidence type="ECO:0000313" key="3">
    <source>
        <dbReference type="Proteomes" id="UP000054653"/>
    </source>
</evidence>
<protein>
    <submittedName>
        <fullName evidence="1">Uncharacterized protein</fullName>
    </submittedName>
</protein>
<proteinExistence type="predicted"/>
<dbReference type="AlphaFoldDB" id="A0A0V1C4N4"/>
<comment type="caution">
    <text evidence="1">The sequence shown here is derived from an EMBL/GenBank/DDBJ whole genome shotgun (WGS) entry which is preliminary data.</text>
</comment>
<sequence length="75" mass="8409">MEHFKYPAIRGQIFPNSQTIYDGQQFTPQEDMNAKQLLVPGGDNLKRPIPAPKVTLNQRLTSASLEKIKISLVGE</sequence>
<evidence type="ECO:0000313" key="2">
    <source>
        <dbReference type="EMBL" id="KRY45400.1"/>
    </source>
</evidence>
<gene>
    <name evidence="2" type="ORF">T03_10199</name>
    <name evidence="1" type="ORF">T03_11013</name>
</gene>
<evidence type="ECO:0000313" key="1">
    <source>
        <dbReference type="EMBL" id="KRY44144.1"/>
    </source>
</evidence>
<name>A0A0V1C4N4_TRIBR</name>
<keyword evidence="3" id="KW-1185">Reference proteome</keyword>
<dbReference type="EMBL" id="JYDI01000710">
    <property type="protein sequence ID" value="KRY44144.1"/>
    <property type="molecule type" value="Genomic_DNA"/>
</dbReference>
<reference evidence="1 3" key="1">
    <citation type="submission" date="2015-01" db="EMBL/GenBank/DDBJ databases">
        <title>Evolution of Trichinella species and genotypes.</title>
        <authorList>
            <person name="Korhonen P.K."/>
            <person name="Edoardo P."/>
            <person name="Giuseppe L.R."/>
            <person name="Gasser R.B."/>
        </authorList>
    </citation>
    <scope>NUCLEOTIDE SEQUENCE [LARGE SCALE GENOMIC DNA]</scope>
    <source>
        <strain evidence="1">ISS120</strain>
    </source>
</reference>
<accession>A0A0V1C4N4</accession>
<dbReference type="Proteomes" id="UP000054653">
    <property type="component" value="Unassembled WGS sequence"/>
</dbReference>